<evidence type="ECO:0000256" key="2">
    <source>
        <dbReference type="SAM" id="Phobius"/>
    </source>
</evidence>
<feature type="compositionally biased region" description="Basic and acidic residues" evidence="1">
    <location>
        <begin position="108"/>
        <end position="140"/>
    </location>
</feature>
<feature type="region of interest" description="Disordered" evidence="1">
    <location>
        <begin position="69"/>
        <end position="170"/>
    </location>
</feature>
<protein>
    <submittedName>
        <fullName evidence="3">Uncharacterized protein</fullName>
    </submittedName>
</protein>
<keyword evidence="2" id="KW-0812">Transmembrane</keyword>
<accession>A0ABR4C4P3</accession>
<name>A0ABR4C4P3_9HELO</name>
<feature type="compositionally biased region" description="Polar residues" evidence="1">
    <location>
        <begin position="146"/>
        <end position="170"/>
    </location>
</feature>
<evidence type="ECO:0000313" key="3">
    <source>
        <dbReference type="EMBL" id="KAL2064912.1"/>
    </source>
</evidence>
<proteinExistence type="predicted"/>
<evidence type="ECO:0000313" key="4">
    <source>
        <dbReference type="Proteomes" id="UP001595075"/>
    </source>
</evidence>
<keyword evidence="2" id="KW-1133">Transmembrane helix</keyword>
<sequence length="170" mass="18565">MVRVRKGMNAAEKAKLQIRVRLARSCMFGAGMIIIGPSSLVLRRRPVMDVILESVTYCHDSHWAWVAGASASASAGGSRSGRPGEGRGGEVRYSNPTNQEHQGKGKGRGREAGPDQTRPEEAKLQLQDQERGRPREDPKPKHCLFTTKQTTIPPQSILTPSPIKPTTSLD</sequence>
<reference evidence="3 4" key="1">
    <citation type="journal article" date="2024" name="Commun. Biol.">
        <title>Comparative genomic analysis of thermophilic fungi reveals convergent evolutionary adaptations and gene losses.</title>
        <authorList>
            <person name="Steindorff A.S."/>
            <person name="Aguilar-Pontes M.V."/>
            <person name="Robinson A.J."/>
            <person name="Andreopoulos B."/>
            <person name="LaButti K."/>
            <person name="Kuo A."/>
            <person name="Mondo S."/>
            <person name="Riley R."/>
            <person name="Otillar R."/>
            <person name="Haridas S."/>
            <person name="Lipzen A."/>
            <person name="Grimwood J."/>
            <person name="Schmutz J."/>
            <person name="Clum A."/>
            <person name="Reid I.D."/>
            <person name="Moisan M.C."/>
            <person name="Butler G."/>
            <person name="Nguyen T.T.M."/>
            <person name="Dewar K."/>
            <person name="Conant G."/>
            <person name="Drula E."/>
            <person name="Henrissat B."/>
            <person name="Hansel C."/>
            <person name="Singer S."/>
            <person name="Hutchinson M.I."/>
            <person name="de Vries R.P."/>
            <person name="Natvig D.O."/>
            <person name="Powell A.J."/>
            <person name="Tsang A."/>
            <person name="Grigoriev I.V."/>
        </authorList>
    </citation>
    <scope>NUCLEOTIDE SEQUENCE [LARGE SCALE GENOMIC DNA]</scope>
    <source>
        <strain evidence="3 4">CBS 494.80</strain>
    </source>
</reference>
<feature type="compositionally biased region" description="Low complexity" evidence="1">
    <location>
        <begin position="69"/>
        <end position="81"/>
    </location>
</feature>
<keyword evidence="2" id="KW-0472">Membrane</keyword>
<dbReference type="Proteomes" id="UP001595075">
    <property type="component" value="Unassembled WGS sequence"/>
</dbReference>
<keyword evidence="4" id="KW-1185">Reference proteome</keyword>
<feature type="transmembrane region" description="Helical" evidence="2">
    <location>
        <begin position="21"/>
        <end position="42"/>
    </location>
</feature>
<comment type="caution">
    <text evidence="3">The sequence shown here is derived from an EMBL/GenBank/DDBJ whole genome shotgun (WGS) entry which is preliminary data.</text>
</comment>
<gene>
    <name evidence="3" type="ORF">VTL71DRAFT_4052</name>
</gene>
<evidence type="ECO:0000256" key="1">
    <source>
        <dbReference type="SAM" id="MobiDB-lite"/>
    </source>
</evidence>
<organism evidence="3 4">
    <name type="scientific">Oculimacula yallundae</name>
    <dbReference type="NCBI Taxonomy" id="86028"/>
    <lineage>
        <taxon>Eukaryota</taxon>
        <taxon>Fungi</taxon>
        <taxon>Dikarya</taxon>
        <taxon>Ascomycota</taxon>
        <taxon>Pezizomycotina</taxon>
        <taxon>Leotiomycetes</taxon>
        <taxon>Helotiales</taxon>
        <taxon>Ploettnerulaceae</taxon>
        <taxon>Oculimacula</taxon>
    </lineage>
</organism>
<dbReference type="EMBL" id="JAZHXI010000013">
    <property type="protein sequence ID" value="KAL2064912.1"/>
    <property type="molecule type" value="Genomic_DNA"/>
</dbReference>